<accession>A0AAD7P918</accession>
<dbReference type="GO" id="GO:0030154">
    <property type="term" value="P:cell differentiation"/>
    <property type="evidence" value="ECO:0007669"/>
    <property type="project" value="UniProtKB-UniRule"/>
</dbReference>
<gene>
    <name evidence="10" type="ORF">O6P43_031149</name>
</gene>
<dbReference type="AlphaFoldDB" id="A0AAD7P918"/>
<keyword evidence="7 9" id="KW-0221">Differentiation</keyword>
<comment type="PTM">
    <text evidence="9">PSK-alpha is produced by endopeptidase digestion. PSK-beta is produced from PSK-alpha by exopeptidase digestion.</text>
</comment>
<organism evidence="10 11">
    <name type="scientific">Quillaja saponaria</name>
    <name type="common">Soap bark tree</name>
    <dbReference type="NCBI Taxonomy" id="32244"/>
    <lineage>
        <taxon>Eukaryota</taxon>
        <taxon>Viridiplantae</taxon>
        <taxon>Streptophyta</taxon>
        <taxon>Embryophyta</taxon>
        <taxon>Tracheophyta</taxon>
        <taxon>Spermatophyta</taxon>
        <taxon>Magnoliopsida</taxon>
        <taxon>eudicotyledons</taxon>
        <taxon>Gunneridae</taxon>
        <taxon>Pentapetalae</taxon>
        <taxon>rosids</taxon>
        <taxon>fabids</taxon>
        <taxon>Fabales</taxon>
        <taxon>Quillajaceae</taxon>
        <taxon>Quillaja</taxon>
    </lineage>
</organism>
<evidence type="ECO:0000313" key="11">
    <source>
        <dbReference type="Proteomes" id="UP001163823"/>
    </source>
</evidence>
<evidence type="ECO:0000313" key="10">
    <source>
        <dbReference type="EMBL" id="KAJ7946184.1"/>
    </source>
</evidence>
<evidence type="ECO:0000256" key="8">
    <source>
        <dbReference type="ARBA" id="ARBA00023030"/>
    </source>
</evidence>
<dbReference type="Proteomes" id="UP001163823">
    <property type="component" value="Chromosome 13"/>
</dbReference>
<keyword evidence="4 9" id="KW-0964">Secreted</keyword>
<dbReference type="PANTHER" id="PTHR33285">
    <property type="entry name" value="PHYTOSULFOKINES 3"/>
    <property type="match status" value="1"/>
</dbReference>
<keyword evidence="6 9" id="KW-0732">Signal</keyword>
<keyword evidence="5 9" id="KW-0765">Sulfation</keyword>
<evidence type="ECO:0000256" key="4">
    <source>
        <dbReference type="ARBA" id="ARBA00022525"/>
    </source>
</evidence>
<evidence type="ECO:0000256" key="5">
    <source>
        <dbReference type="ARBA" id="ARBA00022641"/>
    </source>
</evidence>
<comment type="PTM">
    <text evidence="9">Sulfation is important for activity and for the binding to a putative membrane receptor.</text>
</comment>
<evidence type="ECO:0000256" key="3">
    <source>
        <dbReference type="ARBA" id="ARBA00022473"/>
    </source>
</evidence>
<comment type="similarity">
    <text evidence="2 9">Belongs to the phytosulfokine family.</text>
</comment>
<evidence type="ECO:0000256" key="6">
    <source>
        <dbReference type="ARBA" id="ARBA00022729"/>
    </source>
</evidence>
<keyword evidence="3 9" id="KW-0217">Developmental protein</keyword>
<comment type="function">
    <text evidence="9">Promotes plant cell differentiation, organogenesis and somatic embryogenesis as well as cell proliferation.</text>
</comment>
<evidence type="ECO:0000256" key="9">
    <source>
        <dbReference type="RuleBase" id="RU368031"/>
    </source>
</evidence>
<dbReference type="GO" id="GO:0005576">
    <property type="term" value="C:extracellular region"/>
    <property type="evidence" value="ECO:0007669"/>
    <property type="project" value="UniProtKB-SubCell"/>
</dbReference>
<proteinExistence type="inferred from homology"/>
<dbReference type="InterPro" id="IPR009438">
    <property type="entry name" value="Phytosulfokine"/>
</dbReference>
<dbReference type="EMBL" id="JARAOO010000013">
    <property type="protein sequence ID" value="KAJ7946184.1"/>
    <property type="molecule type" value="Genomic_DNA"/>
</dbReference>
<reference evidence="10" key="1">
    <citation type="journal article" date="2023" name="Science">
        <title>Elucidation of the pathway for biosynthesis of saponin adjuvants from the soapbark tree.</title>
        <authorList>
            <person name="Reed J."/>
            <person name="Orme A."/>
            <person name="El-Demerdash A."/>
            <person name="Owen C."/>
            <person name="Martin L.B.B."/>
            <person name="Misra R.C."/>
            <person name="Kikuchi S."/>
            <person name="Rejzek M."/>
            <person name="Martin A.C."/>
            <person name="Harkess A."/>
            <person name="Leebens-Mack J."/>
            <person name="Louveau T."/>
            <person name="Stephenson M.J."/>
            <person name="Osbourn A."/>
        </authorList>
    </citation>
    <scope>NUCLEOTIDE SEQUENCE</scope>
    <source>
        <strain evidence="10">S10</strain>
    </source>
</reference>
<protein>
    <recommendedName>
        <fullName evidence="9">Phytosulfokine</fullName>
    </recommendedName>
    <component>
        <recommendedName>
            <fullName evidence="9">Phytosulfokine-alpha</fullName>
            <shortName evidence="9">PSK-alpha</shortName>
            <shortName evidence="9">Phytosulfokine-a</shortName>
        </recommendedName>
    </component>
    <component>
        <recommendedName>
            <fullName evidence="9">Phytosulfokine-beta</fullName>
            <shortName evidence="9">PSK-beta</shortName>
            <shortName evidence="9">Phytosulfokine-b</shortName>
        </recommendedName>
    </component>
</protein>
<name>A0AAD7P918_QUISA</name>
<dbReference type="Pfam" id="PF06404">
    <property type="entry name" value="PSK"/>
    <property type="match status" value="1"/>
</dbReference>
<sequence>MPSLVIKLRITLCMVSFFFLFFLTLTYAVRPGQVFAEVNPNKTQHKVMEADNVEVDESCEGIGDEECLMRRTLAAHIDYIYTQKQKP</sequence>
<comment type="subcellular location">
    <subcellularLocation>
        <location evidence="1 9">Secreted</location>
    </subcellularLocation>
</comment>
<comment type="caution">
    <text evidence="10">The sequence shown here is derived from an EMBL/GenBank/DDBJ whole genome shotgun (WGS) entry which is preliminary data.</text>
</comment>
<keyword evidence="8 9" id="KW-0339">Growth factor</keyword>
<keyword evidence="11" id="KW-1185">Reference proteome</keyword>
<evidence type="ECO:0000256" key="7">
    <source>
        <dbReference type="ARBA" id="ARBA00022782"/>
    </source>
</evidence>
<dbReference type="GO" id="GO:0008083">
    <property type="term" value="F:growth factor activity"/>
    <property type="evidence" value="ECO:0007669"/>
    <property type="project" value="UniProtKB-UniRule"/>
</dbReference>
<dbReference type="GO" id="GO:0008283">
    <property type="term" value="P:cell population proliferation"/>
    <property type="evidence" value="ECO:0007669"/>
    <property type="project" value="UniProtKB-UniRule"/>
</dbReference>
<evidence type="ECO:0000256" key="1">
    <source>
        <dbReference type="ARBA" id="ARBA00004613"/>
    </source>
</evidence>
<evidence type="ECO:0000256" key="2">
    <source>
        <dbReference type="ARBA" id="ARBA00010781"/>
    </source>
</evidence>
<dbReference type="PANTHER" id="PTHR33285:SF46">
    <property type="entry name" value="PHYTOSULFOKINE"/>
    <property type="match status" value="1"/>
</dbReference>
<dbReference type="KEGG" id="qsa:O6P43_031149"/>